<sequence>MRFSRFKAIPCGVVTARSRNTNSHQIRKAKARVLVHTMQIQNPNIFNINHRLGLQARLSRQHASTLTCTFMQELPIASAVNSTGCSYVVHPRRRWRRRSTRFPTLSRNDGDDGLVMRALGTRYVRSTHSHPFFQSNSGDGDRVAALRSASTISPLKVSTESPS</sequence>
<keyword evidence="2" id="KW-1185">Reference proteome</keyword>
<reference evidence="1 2" key="1">
    <citation type="journal article" date="2016" name="Mol. Biol. Evol.">
        <title>Comparative Genomics of Early-Diverging Mushroom-Forming Fungi Provides Insights into the Origins of Lignocellulose Decay Capabilities.</title>
        <authorList>
            <person name="Nagy L.G."/>
            <person name="Riley R."/>
            <person name="Tritt A."/>
            <person name="Adam C."/>
            <person name="Daum C."/>
            <person name="Floudas D."/>
            <person name="Sun H."/>
            <person name="Yadav J.S."/>
            <person name="Pangilinan J."/>
            <person name="Larsson K.H."/>
            <person name="Matsuura K."/>
            <person name="Barry K."/>
            <person name="Labutti K."/>
            <person name="Kuo R."/>
            <person name="Ohm R.A."/>
            <person name="Bhattacharya S.S."/>
            <person name="Shirouzu T."/>
            <person name="Yoshinaga Y."/>
            <person name="Martin F.M."/>
            <person name="Grigoriev I.V."/>
            <person name="Hibbett D.S."/>
        </authorList>
    </citation>
    <scope>NUCLEOTIDE SEQUENCE [LARGE SCALE GENOMIC DNA]</scope>
    <source>
        <strain evidence="1 2">HHB12029</strain>
    </source>
</reference>
<accession>A0A165G7L7</accession>
<dbReference type="EMBL" id="KV426056">
    <property type="protein sequence ID" value="KZV90098.1"/>
    <property type="molecule type" value="Genomic_DNA"/>
</dbReference>
<name>A0A165G7L7_EXIGL</name>
<proteinExistence type="predicted"/>
<evidence type="ECO:0000313" key="2">
    <source>
        <dbReference type="Proteomes" id="UP000077266"/>
    </source>
</evidence>
<dbReference type="InParanoid" id="A0A165G7L7"/>
<dbReference type="Proteomes" id="UP000077266">
    <property type="component" value="Unassembled WGS sequence"/>
</dbReference>
<organism evidence="1 2">
    <name type="scientific">Exidia glandulosa HHB12029</name>
    <dbReference type="NCBI Taxonomy" id="1314781"/>
    <lineage>
        <taxon>Eukaryota</taxon>
        <taxon>Fungi</taxon>
        <taxon>Dikarya</taxon>
        <taxon>Basidiomycota</taxon>
        <taxon>Agaricomycotina</taxon>
        <taxon>Agaricomycetes</taxon>
        <taxon>Auriculariales</taxon>
        <taxon>Exidiaceae</taxon>
        <taxon>Exidia</taxon>
    </lineage>
</organism>
<dbReference type="AlphaFoldDB" id="A0A165G7L7"/>
<protein>
    <submittedName>
        <fullName evidence="1">Uncharacterized protein</fullName>
    </submittedName>
</protein>
<evidence type="ECO:0000313" key="1">
    <source>
        <dbReference type="EMBL" id="KZV90098.1"/>
    </source>
</evidence>
<gene>
    <name evidence="1" type="ORF">EXIGLDRAFT_720673</name>
</gene>